<keyword evidence="9" id="KW-0046">Antibiotic resistance</keyword>
<feature type="transmembrane region" description="Helical" evidence="10">
    <location>
        <begin position="170"/>
        <end position="190"/>
    </location>
</feature>
<evidence type="ECO:0000313" key="12">
    <source>
        <dbReference type="Proteomes" id="UP000235589"/>
    </source>
</evidence>
<evidence type="ECO:0000256" key="6">
    <source>
        <dbReference type="ARBA" id="ARBA00022692"/>
    </source>
</evidence>
<dbReference type="InterPro" id="IPR045070">
    <property type="entry name" value="MATE_MepA-like"/>
</dbReference>
<dbReference type="PIRSF" id="PIRSF006603">
    <property type="entry name" value="DinF"/>
    <property type="match status" value="1"/>
</dbReference>
<keyword evidence="5" id="KW-1003">Cell membrane</keyword>
<dbReference type="InterPro" id="IPR048279">
    <property type="entry name" value="MdtK-like"/>
</dbReference>
<dbReference type="Pfam" id="PF01554">
    <property type="entry name" value="MatE"/>
    <property type="match status" value="2"/>
</dbReference>
<proteinExistence type="inferred from homology"/>
<feature type="transmembrane region" description="Helical" evidence="10">
    <location>
        <begin position="95"/>
        <end position="116"/>
    </location>
</feature>
<protein>
    <recommendedName>
        <fullName evidence="3">Multidrug export protein MepA</fullName>
    </recommendedName>
</protein>
<comment type="similarity">
    <text evidence="2">Belongs to the multi antimicrobial extrusion (MATE) (TC 2.A.66.1) family. MepA subfamily.</text>
</comment>
<dbReference type="EMBL" id="CP020991">
    <property type="protein sequence ID" value="AUO18908.1"/>
    <property type="molecule type" value="Genomic_DNA"/>
</dbReference>
<feature type="transmembrane region" description="Helical" evidence="10">
    <location>
        <begin position="196"/>
        <end position="216"/>
    </location>
</feature>
<evidence type="ECO:0000256" key="10">
    <source>
        <dbReference type="SAM" id="Phobius"/>
    </source>
</evidence>
<keyword evidence="12" id="KW-1185">Reference proteome</keyword>
<dbReference type="PANTHER" id="PTHR43823">
    <property type="entry name" value="SPORULATION PROTEIN YKVU"/>
    <property type="match status" value="1"/>
</dbReference>
<dbReference type="KEGG" id="mpec:B9O19_00725"/>
<evidence type="ECO:0000256" key="9">
    <source>
        <dbReference type="ARBA" id="ARBA00023251"/>
    </source>
</evidence>
<dbReference type="GO" id="GO:0015297">
    <property type="term" value="F:antiporter activity"/>
    <property type="evidence" value="ECO:0007669"/>
    <property type="project" value="InterPro"/>
</dbReference>
<feature type="transmembrane region" description="Helical" evidence="10">
    <location>
        <begin position="15"/>
        <end position="35"/>
    </location>
</feature>
<gene>
    <name evidence="11" type="ORF">B9O19_00725</name>
</gene>
<reference evidence="11 12" key="1">
    <citation type="submission" date="2017-04" db="EMBL/GenBank/DDBJ databases">
        <title>Monoglobus pectinilyticus 14 draft genome.</title>
        <authorList>
            <person name="Kim C."/>
            <person name="Rosendale D.I."/>
            <person name="Kelly W.J."/>
            <person name="Tannock G.W."/>
            <person name="Patchett M.L."/>
            <person name="Jordens J.Z."/>
        </authorList>
    </citation>
    <scope>NUCLEOTIDE SEQUENCE [LARGE SCALE GENOMIC DNA]</scope>
    <source>
        <strain evidence="11 12">14</strain>
    </source>
</reference>
<dbReference type="GO" id="GO:0046677">
    <property type="term" value="P:response to antibiotic"/>
    <property type="evidence" value="ECO:0007669"/>
    <property type="project" value="UniProtKB-KW"/>
</dbReference>
<feature type="transmembrane region" description="Helical" evidence="10">
    <location>
        <begin position="399"/>
        <end position="423"/>
    </location>
</feature>
<evidence type="ECO:0000256" key="4">
    <source>
        <dbReference type="ARBA" id="ARBA00022448"/>
    </source>
</evidence>
<keyword evidence="8 10" id="KW-0472">Membrane</keyword>
<keyword evidence="6 10" id="KW-0812">Transmembrane</keyword>
<evidence type="ECO:0000256" key="3">
    <source>
        <dbReference type="ARBA" id="ARBA00022106"/>
    </source>
</evidence>
<dbReference type="PANTHER" id="PTHR43823:SF3">
    <property type="entry name" value="MULTIDRUG EXPORT PROTEIN MEPA"/>
    <property type="match status" value="1"/>
</dbReference>
<dbReference type="OrthoDB" id="9811110at2"/>
<feature type="transmembrane region" description="Helical" evidence="10">
    <location>
        <begin position="273"/>
        <end position="291"/>
    </location>
</feature>
<dbReference type="GO" id="GO:0005886">
    <property type="term" value="C:plasma membrane"/>
    <property type="evidence" value="ECO:0007669"/>
    <property type="project" value="UniProtKB-SubCell"/>
</dbReference>
<keyword evidence="4" id="KW-0813">Transport</keyword>
<sequence>MESENILASKPIGKLMLKLAIPTVLAQLVNLLYNIVDRIFVGHINEIGSLALAGLGVTFPIIIFIGAFSALLGTGGAPRAAIAMGCNDNERAEKILGNCTMMLIICSIILSVFFMITKDKILIMFGASENTLPYASSYITIYLIGTMFLQLTLGLNAFITNQGFTKTSMITICIGAVLNIILDPIFIFVFHLGVQGAALATIISQGISCIWVLKFLTGNKTHIKIRIKNLRLSKQIVFLVISLGISPFVMQSTDCFIQLVFNNGMLKYGNDSYVALMSILFSVMQLVWMPMQGFAQGVQPIISFNYGAGNNERVFSAFKKLFILCLVFSMSIIVILELFPQFFIGMFTSDAQIIEIGKNAIRVFMLSMSLMGMQTACQQTFLALGQAKESVFLAIERKLILLLPLALILPKIGALGVWGLFLAEPISDFIAVLTTVSLFSVKSRKLLTR</sequence>
<evidence type="ECO:0000313" key="11">
    <source>
        <dbReference type="EMBL" id="AUO18908.1"/>
    </source>
</evidence>
<evidence type="ECO:0000256" key="8">
    <source>
        <dbReference type="ARBA" id="ARBA00023136"/>
    </source>
</evidence>
<feature type="transmembrane region" description="Helical" evidence="10">
    <location>
        <begin position="321"/>
        <end position="343"/>
    </location>
</feature>
<keyword evidence="7 10" id="KW-1133">Transmembrane helix</keyword>
<evidence type="ECO:0000256" key="5">
    <source>
        <dbReference type="ARBA" id="ARBA00022475"/>
    </source>
</evidence>
<name>A0A2K9P2R0_9FIRM</name>
<dbReference type="Proteomes" id="UP000235589">
    <property type="component" value="Chromosome"/>
</dbReference>
<feature type="transmembrane region" description="Helical" evidence="10">
    <location>
        <begin position="47"/>
        <end position="74"/>
    </location>
</feature>
<evidence type="ECO:0000256" key="1">
    <source>
        <dbReference type="ARBA" id="ARBA00004651"/>
    </source>
</evidence>
<evidence type="ECO:0000256" key="7">
    <source>
        <dbReference type="ARBA" id="ARBA00022989"/>
    </source>
</evidence>
<dbReference type="CDD" id="cd13143">
    <property type="entry name" value="MATE_MepA_like"/>
    <property type="match status" value="1"/>
</dbReference>
<dbReference type="RefSeq" id="WP_102365160.1">
    <property type="nucleotide sequence ID" value="NZ_CP020991.1"/>
</dbReference>
<evidence type="ECO:0000256" key="2">
    <source>
        <dbReference type="ARBA" id="ARBA00008417"/>
    </source>
</evidence>
<comment type="subcellular location">
    <subcellularLocation>
        <location evidence="1">Cell membrane</location>
        <topology evidence="1">Multi-pass membrane protein</topology>
    </subcellularLocation>
</comment>
<dbReference type="GO" id="GO:0042910">
    <property type="term" value="F:xenobiotic transmembrane transporter activity"/>
    <property type="evidence" value="ECO:0007669"/>
    <property type="project" value="InterPro"/>
</dbReference>
<dbReference type="InterPro" id="IPR002528">
    <property type="entry name" value="MATE_fam"/>
</dbReference>
<dbReference type="NCBIfam" id="TIGR00797">
    <property type="entry name" value="matE"/>
    <property type="match status" value="1"/>
</dbReference>
<feature type="transmembrane region" description="Helical" evidence="10">
    <location>
        <begin position="136"/>
        <end position="158"/>
    </location>
</feature>
<dbReference type="GeneID" id="98062149"/>
<accession>A0A2K9P2R0</accession>
<organism evidence="11 12">
    <name type="scientific">Monoglobus pectinilyticus</name>
    <dbReference type="NCBI Taxonomy" id="1981510"/>
    <lineage>
        <taxon>Bacteria</taxon>
        <taxon>Bacillati</taxon>
        <taxon>Bacillota</taxon>
        <taxon>Clostridia</taxon>
        <taxon>Monoglobales</taxon>
        <taxon>Monoglobaceae</taxon>
        <taxon>Monoglobus</taxon>
    </lineage>
</organism>
<feature type="transmembrane region" description="Helical" evidence="10">
    <location>
        <begin position="236"/>
        <end position="261"/>
    </location>
</feature>
<dbReference type="AlphaFoldDB" id="A0A2K9P2R0"/>
<dbReference type="InterPro" id="IPR051327">
    <property type="entry name" value="MATE_MepA_subfamily"/>
</dbReference>